<comment type="caution">
    <text evidence="1">The sequence shown here is derived from an EMBL/GenBank/DDBJ whole genome shotgun (WGS) entry which is preliminary data.</text>
</comment>
<protein>
    <submittedName>
        <fullName evidence="1">Unnamed protein product</fullName>
    </submittedName>
</protein>
<name>A0ACB5T768_AMBMO</name>
<evidence type="ECO:0000313" key="2">
    <source>
        <dbReference type="Proteomes" id="UP001165064"/>
    </source>
</evidence>
<evidence type="ECO:0000313" key="1">
    <source>
        <dbReference type="EMBL" id="GME82928.1"/>
    </source>
</evidence>
<organism evidence="1 2">
    <name type="scientific">Ambrosiozyma monospora</name>
    <name type="common">Yeast</name>
    <name type="synonym">Endomycopsis monosporus</name>
    <dbReference type="NCBI Taxonomy" id="43982"/>
    <lineage>
        <taxon>Eukaryota</taxon>
        <taxon>Fungi</taxon>
        <taxon>Dikarya</taxon>
        <taxon>Ascomycota</taxon>
        <taxon>Saccharomycotina</taxon>
        <taxon>Pichiomycetes</taxon>
        <taxon>Pichiales</taxon>
        <taxon>Pichiaceae</taxon>
        <taxon>Ambrosiozyma</taxon>
    </lineage>
</organism>
<dbReference type="EMBL" id="BSXS01004402">
    <property type="protein sequence ID" value="GME82928.1"/>
    <property type="molecule type" value="Genomic_DNA"/>
</dbReference>
<sequence>MSGSGGYLAVGAGDKNRFRSGSGSESGSFGSRSGLGMGSFGSFGKKNGSGLATVVENGGGVGNGKVAKIQESLKVARKRGGLSRLFKSGFN</sequence>
<dbReference type="Proteomes" id="UP001165064">
    <property type="component" value="Unassembled WGS sequence"/>
</dbReference>
<keyword evidence="2" id="KW-1185">Reference proteome</keyword>
<reference evidence="1" key="1">
    <citation type="submission" date="2023-04" db="EMBL/GenBank/DDBJ databases">
        <title>Ambrosiozyma monospora NBRC 10751.</title>
        <authorList>
            <person name="Ichikawa N."/>
            <person name="Sato H."/>
            <person name="Tonouchi N."/>
        </authorList>
    </citation>
    <scope>NUCLEOTIDE SEQUENCE</scope>
    <source>
        <strain evidence="1">NBRC 10751</strain>
    </source>
</reference>
<proteinExistence type="predicted"/>
<accession>A0ACB5T768</accession>
<gene>
    <name evidence="1" type="ORF">Amon02_000584000</name>
</gene>